<proteinExistence type="predicted"/>
<dbReference type="Proteomes" id="UP001163166">
    <property type="component" value="Chromosome"/>
</dbReference>
<dbReference type="EMBL" id="CP076676">
    <property type="protein sequence ID" value="UYO39812.1"/>
    <property type="molecule type" value="Genomic_DNA"/>
</dbReference>
<protein>
    <submittedName>
        <fullName evidence="1">Uncharacterized protein</fullName>
    </submittedName>
</protein>
<dbReference type="RefSeq" id="WP_264075015.1">
    <property type="nucleotide sequence ID" value="NZ_CP076676.1"/>
</dbReference>
<reference evidence="1" key="1">
    <citation type="journal article" date="2022" name="Biol. Control">
        <title>In silico genomic analysis of Rhodopseudomonas palustris strains revealed potential biocontrol agents and crop yield enhancers.</title>
        <authorList>
            <person name="Surachat K."/>
            <person name="Kantachote D."/>
            <person name="Deachamag P."/>
            <person name="Wonglapsuwan M."/>
        </authorList>
    </citation>
    <scope>NUCLEOTIDE SEQUENCE</scope>
    <source>
        <strain evidence="1">TLS06</strain>
    </source>
</reference>
<sequence>MRLLKAEFGEADRLLRRGDADWSSRANENCVPLRPMNRGLLIDVGFANHCYTEKFIQGIHSPDQIVVTEAKDRHRVFCPIRYELSFKLPELIEALPRSKVHQTSQRRNYVYVVRLKLKKRPYEIYFMLQRAANNAEADLRLTVESAYLAEAGSSFSRRPNSIRFVILAHKILANQPVKFAPR</sequence>
<dbReference type="AlphaFoldDB" id="A0AAX3E108"/>
<evidence type="ECO:0000313" key="1">
    <source>
        <dbReference type="EMBL" id="UYO39812.1"/>
    </source>
</evidence>
<accession>A0AAX3E108</accession>
<evidence type="ECO:0000313" key="2">
    <source>
        <dbReference type="Proteomes" id="UP001163166"/>
    </source>
</evidence>
<name>A0AAX3E108_RHOPL</name>
<organism evidence="1 2">
    <name type="scientific">Rhodopseudomonas palustris</name>
    <dbReference type="NCBI Taxonomy" id="1076"/>
    <lineage>
        <taxon>Bacteria</taxon>
        <taxon>Pseudomonadati</taxon>
        <taxon>Pseudomonadota</taxon>
        <taxon>Alphaproteobacteria</taxon>
        <taxon>Hyphomicrobiales</taxon>
        <taxon>Nitrobacteraceae</taxon>
        <taxon>Rhodopseudomonas</taxon>
    </lineage>
</organism>
<gene>
    <name evidence="1" type="ORF">KQX62_00450</name>
</gene>